<accession>A0A923LM15</accession>
<dbReference type="SMART" id="SM00530">
    <property type="entry name" value="HTH_XRE"/>
    <property type="match status" value="1"/>
</dbReference>
<dbReference type="Proteomes" id="UP000606720">
    <property type="component" value="Unassembled WGS sequence"/>
</dbReference>
<proteinExistence type="predicted"/>
<feature type="domain" description="HTH cro/C1-type" evidence="1">
    <location>
        <begin position="9"/>
        <end position="63"/>
    </location>
</feature>
<evidence type="ECO:0000259" key="1">
    <source>
        <dbReference type="PROSITE" id="PS50943"/>
    </source>
</evidence>
<keyword evidence="3" id="KW-1185">Reference proteome</keyword>
<dbReference type="InterPro" id="IPR010982">
    <property type="entry name" value="Lambda_DNA-bd_dom_sf"/>
</dbReference>
<dbReference type="InterPro" id="IPR001387">
    <property type="entry name" value="Cro/C1-type_HTH"/>
</dbReference>
<organism evidence="2 3">
    <name type="scientific">Roseburia zhanii</name>
    <dbReference type="NCBI Taxonomy" id="2763064"/>
    <lineage>
        <taxon>Bacteria</taxon>
        <taxon>Bacillati</taxon>
        <taxon>Bacillota</taxon>
        <taxon>Clostridia</taxon>
        <taxon>Lachnospirales</taxon>
        <taxon>Lachnospiraceae</taxon>
        <taxon>Roseburia</taxon>
    </lineage>
</organism>
<dbReference type="Pfam" id="PF01381">
    <property type="entry name" value="HTH_3"/>
    <property type="match status" value="1"/>
</dbReference>
<comment type="caution">
    <text evidence="2">The sequence shown here is derived from an EMBL/GenBank/DDBJ whole genome shotgun (WGS) entry which is preliminary data.</text>
</comment>
<dbReference type="RefSeq" id="WP_186865811.1">
    <property type="nucleotide sequence ID" value="NZ_JACOPH010000001.1"/>
</dbReference>
<protein>
    <submittedName>
        <fullName evidence="2">Helix-turn-helix transcriptional regulator</fullName>
    </submittedName>
</protein>
<dbReference type="EMBL" id="JACOPH010000001">
    <property type="protein sequence ID" value="MBC5712737.1"/>
    <property type="molecule type" value="Genomic_DNA"/>
</dbReference>
<evidence type="ECO:0000313" key="3">
    <source>
        <dbReference type="Proteomes" id="UP000606720"/>
    </source>
</evidence>
<dbReference type="PROSITE" id="PS50943">
    <property type="entry name" value="HTH_CROC1"/>
    <property type="match status" value="1"/>
</dbReference>
<dbReference type="CDD" id="cd00093">
    <property type="entry name" value="HTH_XRE"/>
    <property type="match status" value="1"/>
</dbReference>
<reference evidence="2" key="1">
    <citation type="submission" date="2020-08" db="EMBL/GenBank/DDBJ databases">
        <title>Genome public.</title>
        <authorList>
            <person name="Liu C."/>
            <person name="Sun Q."/>
        </authorList>
    </citation>
    <scope>NUCLEOTIDE SEQUENCE</scope>
    <source>
        <strain evidence="2">BX1005</strain>
    </source>
</reference>
<dbReference type="SUPFAM" id="SSF47413">
    <property type="entry name" value="lambda repressor-like DNA-binding domains"/>
    <property type="match status" value="1"/>
</dbReference>
<gene>
    <name evidence="2" type="ORF">H8S17_00695</name>
</gene>
<sequence>MGKALGERISEMLQKRGIQQKELAERIGITEAAMSRYIAGTREPKPDVIANMATALHTTSDYLLGIENDAFNYHQVRRMIARNASSMTDQEKKALIDALFGEE</sequence>
<name>A0A923LM15_9FIRM</name>
<dbReference type="AlphaFoldDB" id="A0A923LM15"/>
<dbReference type="Gene3D" id="1.10.260.40">
    <property type="entry name" value="lambda repressor-like DNA-binding domains"/>
    <property type="match status" value="1"/>
</dbReference>
<dbReference type="GO" id="GO:0003677">
    <property type="term" value="F:DNA binding"/>
    <property type="evidence" value="ECO:0007669"/>
    <property type="project" value="InterPro"/>
</dbReference>
<evidence type="ECO:0000313" key="2">
    <source>
        <dbReference type="EMBL" id="MBC5712737.1"/>
    </source>
</evidence>